<gene>
    <name evidence="1" type="ORF">RHMOL_Rhmol06G0108100</name>
</gene>
<dbReference type="Proteomes" id="UP001062846">
    <property type="component" value="Chromosome 6"/>
</dbReference>
<accession>A0ACC0NC41</accession>
<sequence>METMSCLPQKPDPVPPPLKAWSKLWLKTKLQSSLPKQPLPTNPKSQPNKTLLSQTLNLSPLRPDSPPNPFQTPQISKEFKFPRLQSLVKPPGPPHTIHKAFRLGVPRVEPVIRLIPKPNPR</sequence>
<proteinExistence type="predicted"/>
<evidence type="ECO:0000313" key="2">
    <source>
        <dbReference type="Proteomes" id="UP001062846"/>
    </source>
</evidence>
<reference evidence="1" key="1">
    <citation type="submission" date="2022-02" db="EMBL/GenBank/DDBJ databases">
        <title>Plant Genome Project.</title>
        <authorList>
            <person name="Zhang R.-G."/>
        </authorList>
    </citation>
    <scope>NUCLEOTIDE SEQUENCE</scope>
    <source>
        <strain evidence="1">AT1</strain>
    </source>
</reference>
<evidence type="ECO:0000313" key="1">
    <source>
        <dbReference type="EMBL" id="KAI8550459.1"/>
    </source>
</evidence>
<comment type="caution">
    <text evidence="1">The sequence shown here is derived from an EMBL/GenBank/DDBJ whole genome shotgun (WGS) entry which is preliminary data.</text>
</comment>
<keyword evidence="2" id="KW-1185">Reference proteome</keyword>
<name>A0ACC0NC41_RHOML</name>
<protein>
    <submittedName>
        <fullName evidence="1">Uncharacterized protein</fullName>
    </submittedName>
</protein>
<organism evidence="1 2">
    <name type="scientific">Rhododendron molle</name>
    <name type="common">Chinese azalea</name>
    <name type="synonym">Azalea mollis</name>
    <dbReference type="NCBI Taxonomy" id="49168"/>
    <lineage>
        <taxon>Eukaryota</taxon>
        <taxon>Viridiplantae</taxon>
        <taxon>Streptophyta</taxon>
        <taxon>Embryophyta</taxon>
        <taxon>Tracheophyta</taxon>
        <taxon>Spermatophyta</taxon>
        <taxon>Magnoliopsida</taxon>
        <taxon>eudicotyledons</taxon>
        <taxon>Gunneridae</taxon>
        <taxon>Pentapetalae</taxon>
        <taxon>asterids</taxon>
        <taxon>Ericales</taxon>
        <taxon>Ericaceae</taxon>
        <taxon>Ericoideae</taxon>
        <taxon>Rhodoreae</taxon>
        <taxon>Rhododendron</taxon>
    </lineage>
</organism>
<dbReference type="EMBL" id="CM046393">
    <property type="protein sequence ID" value="KAI8550459.1"/>
    <property type="molecule type" value="Genomic_DNA"/>
</dbReference>